<comment type="caution">
    <text evidence="4">The sequence shown here is derived from an EMBL/GenBank/DDBJ whole genome shotgun (WGS) entry which is preliminary data.</text>
</comment>
<sequence length="381" mass="42665">MNNYIDMNDVEQLIIDKLTGQIGEEDDLRLEELIAQNQEVEQLWQQMAKVYAMRKAVSFDQSFNVEDAWQALQQKVNILQPVTEPVTDTVAIPIRSNTSNWWRYSIAAAVAGLVIISLYLFIDYNRNQVTAAKTIQIKLANGNIVHTTAQDSLAGWLRNARAANIDPGAWNTLTVPAGKNYAFQLADGSKVWMNALSDLRFPLLFTRPERVIELNGEAFFKVAHQASQPFSVQVNGLTVKALGTEFNIKSYNKEATYISLVTGSVLVENAKGESIILLPGEGVVASDRNSSLRKESFDEATVLGWMKGVYFFRNEKLHQISVVAERMLDINIQLKDPTLAGLHFTGAIDRNKPVSHFLNMLASSGDIRYEINKDKVIISRK</sequence>
<proteinExistence type="predicted"/>
<dbReference type="Pfam" id="PF16344">
    <property type="entry name" value="FecR_C"/>
    <property type="match status" value="1"/>
</dbReference>
<keyword evidence="1" id="KW-1133">Transmembrane helix</keyword>
<dbReference type="PIRSF" id="PIRSF018266">
    <property type="entry name" value="FecR"/>
    <property type="match status" value="1"/>
</dbReference>
<dbReference type="PANTHER" id="PTHR30273:SF2">
    <property type="entry name" value="PROTEIN FECR"/>
    <property type="match status" value="1"/>
</dbReference>
<feature type="domain" description="FecR protein" evidence="2">
    <location>
        <begin position="172"/>
        <end position="265"/>
    </location>
</feature>
<dbReference type="Proteomes" id="UP000677244">
    <property type="component" value="Unassembled WGS sequence"/>
</dbReference>
<feature type="domain" description="Protein FecR C-terminal" evidence="3">
    <location>
        <begin position="310"/>
        <end position="378"/>
    </location>
</feature>
<gene>
    <name evidence="4" type="ORF">J7I42_22920</name>
</gene>
<keyword evidence="5" id="KW-1185">Reference proteome</keyword>
<dbReference type="InterPro" id="IPR032508">
    <property type="entry name" value="FecR_C"/>
</dbReference>
<dbReference type="InterPro" id="IPR012373">
    <property type="entry name" value="Ferrdict_sens_TM"/>
</dbReference>
<accession>A0ABS3YZ04</accession>
<organism evidence="4 5">
    <name type="scientific">Niastella soli</name>
    <dbReference type="NCBI Taxonomy" id="2821487"/>
    <lineage>
        <taxon>Bacteria</taxon>
        <taxon>Pseudomonadati</taxon>
        <taxon>Bacteroidota</taxon>
        <taxon>Chitinophagia</taxon>
        <taxon>Chitinophagales</taxon>
        <taxon>Chitinophagaceae</taxon>
        <taxon>Niastella</taxon>
    </lineage>
</organism>
<dbReference type="Pfam" id="PF04773">
    <property type="entry name" value="FecR"/>
    <property type="match status" value="1"/>
</dbReference>
<dbReference type="Gene3D" id="3.55.50.30">
    <property type="match status" value="1"/>
</dbReference>
<keyword evidence="1" id="KW-0812">Transmembrane</keyword>
<evidence type="ECO:0000313" key="4">
    <source>
        <dbReference type="EMBL" id="MBO9203161.1"/>
    </source>
</evidence>
<evidence type="ECO:0000256" key="1">
    <source>
        <dbReference type="SAM" id="Phobius"/>
    </source>
</evidence>
<evidence type="ECO:0000313" key="5">
    <source>
        <dbReference type="Proteomes" id="UP000677244"/>
    </source>
</evidence>
<keyword evidence="1" id="KW-0472">Membrane</keyword>
<protein>
    <submittedName>
        <fullName evidence="4">FecR domain-containing protein</fullName>
    </submittedName>
</protein>
<feature type="transmembrane region" description="Helical" evidence="1">
    <location>
        <begin position="101"/>
        <end position="122"/>
    </location>
</feature>
<dbReference type="RefSeq" id="WP_209141212.1">
    <property type="nucleotide sequence ID" value="NZ_JAGHKO010000005.1"/>
</dbReference>
<dbReference type="InterPro" id="IPR006860">
    <property type="entry name" value="FecR"/>
</dbReference>
<evidence type="ECO:0000259" key="2">
    <source>
        <dbReference type="Pfam" id="PF04773"/>
    </source>
</evidence>
<dbReference type="EMBL" id="JAGHKO010000005">
    <property type="protein sequence ID" value="MBO9203161.1"/>
    <property type="molecule type" value="Genomic_DNA"/>
</dbReference>
<evidence type="ECO:0000259" key="3">
    <source>
        <dbReference type="Pfam" id="PF16344"/>
    </source>
</evidence>
<dbReference type="PANTHER" id="PTHR30273">
    <property type="entry name" value="PERIPLASMIC SIGNAL SENSOR AND SIGMA FACTOR ACTIVATOR FECR-RELATED"/>
    <property type="match status" value="1"/>
</dbReference>
<reference evidence="4 5" key="1">
    <citation type="submission" date="2021-03" db="EMBL/GenBank/DDBJ databases">
        <title>Assistant Professor.</title>
        <authorList>
            <person name="Huq M.A."/>
        </authorList>
    </citation>
    <scope>NUCLEOTIDE SEQUENCE [LARGE SCALE GENOMIC DNA]</scope>
    <source>
        <strain evidence="4 5">MAH-29</strain>
    </source>
</reference>
<name>A0ABS3YZ04_9BACT</name>
<dbReference type="Gene3D" id="2.60.120.1440">
    <property type="match status" value="1"/>
</dbReference>